<gene>
    <name evidence="1" type="ORF">J1N35_014474</name>
</gene>
<evidence type="ECO:0000313" key="1">
    <source>
        <dbReference type="EMBL" id="KAH1097553.1"/>
    </source>
</evidence>
<dbReference type="Proteomes" id="UP000828251">
    <property type="component" value="Unassembled WGS sequence"/>
</dbReference>
<dbReference type="AlphaFoldDB" id="A0A9D3VVF6"/>
<name>A0A9D3VVF6_9ROSI</name>
<protein>
    <submittedName>
        <fullName evidence="1">Uncharacterized protein</fullName>
    </submittedName>
</protein>
<sequence length="53" mass="5787">LLMSKGGSSSKVLAKVPAENVRVASTPKFKRHRVSVVRDFPPRCGRVTHQTLG</sequence>
<keyword evidence="2" id="KW-1185">Reference proteome</keyword>
<proteinExistence type="predicted"/>
<accession>A0A9D3VVF6</accession>
<comment type="caution">
    <text evidence="1">The sequence shown here is derived from an EMBL/GenBank/DDBJ whole genome shotgun (WGS) entry which is preliminary data.</text>
</comment>
<feature type="non-terminal residue" evidence="1">
    <location>
        <position position="1"/>
    </location>
</feature>
<dbReference type="EMBL" id="JAIQCV010000005">
    <property type="protein sequence ID" value="KAH1097553.1"/>
    <property type="molecule type" value="Genomic_DNA"/>
</dbReference>
<reference evidence="1 2" key="1">
    <citation type="journal article" date="2021" name="Plant Biotechnol. J.">
        <title>Multi-omics assisted identification of the key and species-specific regulatory components of drought-tolerant mechanisms in Gossypium stocksii.</title>
        <authorList>
            <person name="Yu D."/>
            <person name="Ke L."/>
            <person name="Zhang D."/>
            <person name="Wu Y."/>
            <person name="Sun Y."/>
            <person name="Mei J."/>
            <person name="Sun J."/>
            <person name="Sun Y."/>
        </authorList>
    </citation>
    <scope>NUCLEOTIDE SEQUENCE [LARGE SCALE GENOMIC DNA]</scope>
    <source>
        <strain evidence="2">cv. E1</strain>
        <tissue evidence="1">Leaf</tissue>
    </source>
</reference>
<evidence type="ECO:0000313" key="2">
    <source>
        <dbReference type="Proteomes" id="UP000828251"/>
    </source>
</evidence>
<organism evidence="1 2">
    <name type="scientific">Gossypium stocksii</name>
    <dbReference type="NCBI Taxonomy" id="47602"/>
    <lineage>
        <taxon>Eukaryota</taxon>
        <taxon>Viridiplantae</taxon>
        <taxon>Streptophyta</taxon>
        <taxon>Embryophyta</taxon>
        <taxon>Tracheophyta</taxon>
        <taxon>Spermatophyta</taxon>
        <taxon>Magnoliopsida</taxon>
        <taxon>eudicotyledons</taxon>
        <taxon>Gunneridae</taxon>
        <taxon>Pentapetalae</taxon>
        <taxon>rosids</taxon>
        <taxon>malvids</taxon>
        <taxon>Malvales</taxon>
        <taxon>Malvaceae</taxon>
        <taxon>Malvoideae</taxon>
        <taxon>Gossypium</taxon>
    </lineage>
</organism>